<organism evidence="2">
    <name type="scientific">Mucor ambiguus</name>
    <dbReference type="NCBI Taxonomy" id="91626"/>
    <lineage>
        <taxon>Eukaryota</taxon>
        <taxon>Fungi</taxon>
        <taxon>Fungi incertae sedis</taxon>
        <taxon>Mucoromycota</taxon>
        <taxon>Mucoromycotina</taxon>
        <taxon>Mucoromycetes</taxon>
        <taxon>Mucorales</taxon>
        <taxon>Mucorineae</taxon>
        <taxon>Mucoraceae</taxon>
        <taxon>Mucor</taxon>
    </lineage>
</organism>
<name>A0A0C9M4Z2_9FUNG</name>
<keyword evidence="3" id="KW-1185">Reference proteome</keyword>
<dbReference type="Proteomes" id="UP000053815">
    <property type="component" value="Unassembled WGS sequence"/>
</dbReference>
<evidence type="ECO:0000313" key="2">
    <source>
        <dbReference type="EMBL" id="GAN04511.1"/>
    </source>
</evidence>
<evidence type="ECO:0000256" key="1">
    <source>
        <dbReference type="SAM" id="MobiDB-lite"/>
    </source>
</evidence>
<proteinExistence type="predicted"/>
<reference evidence="2" key="1">
    <citation type="submission" date="2014-09" db="EMBL/GenBank/DDBJ databases">
        <title>Draft genome sequence of an oleaginous Mucoromycotina fungus Mucor ambiguus NBRC6742.</title>
        <authorList>
            <person name="Takeda I."/>
            <person name="Yamane N."/>
            <person name="Morita T."/>
            <person name="Tamano K."/>
            <person name="Machida M."/>
            <person name="Baker S."/>
            <person name="Koike H."/>
        </authorList>
    </citation>
    <scope>NUCLEOTIDE SEQUENCE</scope>
    <source>
        <strain evidence="2">NBRC 6742</strain>
    </source>
</reference>
<protein>
    <submittedName>
        <fullName evidence="2">Uncharacterized protein</fullName>
    </submittedName>
</protein>
<feature type="region of interest" description="Disordered" evidence="1">
    <location>
        <begin position="58"/>
        <end position="81"/>
    </location>
</feature>
<dbReference type="EMBL" id="DF836354">
    <property type="protein sequence ID" value="GAN04511.1"/>
    <property type="molecule type" value="Genomic_DNA"/>
</dbReference>
<dbReference type="OrthoDB" id="2282388at2759"/>
<accession>A0A0C9M4Z2</accession>
<sequence length="81" mass="9563">MAFFQSDLDPIYLRENHRQVLFSKQQSPSQIDLQQQQQQQPSLFITSSKRVFQHLFKTSPDDKRPNTATTDPMNRLVSFHL</sequence>
<dbReference type="AlphaFoldDB" id="A0A0C9M4Z2"/>
<evidence type="ECO:0000313" key="3">
    <source>
        <dbReference type="Proteomes" id="UP000053815"/>
    </source>
</evidence>
<gene>
    <name evidence="2" type="ORF">MAM1_0065c03971</name>
</gene>